<dbReference type="HAMAP" id="MF_01007">
    <property type="entry name" value="16SrRNA_methyltr_H"/>
    <property type="match status" value="1"/>
</dbReference>
<dbReference type="InterPro" id="IPR023397">
    <property type="entry name" value="SAM-dep_MeTrfase_MraW_recog"/>
</dbReference>
<dbReference type="Proteomes" id="UP000177907">
    <property type="component" value="Unassembled WGS sequence"/>
</dbReference>
<dbReference type="SUPFAM" id="SSF53335">
    <property type="entry name" value="S-adenosyl-L-methionine-dependent methyltransferases"/>
    <property type="match status" value="1"/>
</dbReference>
<organism evidence="7 8">
    <name type="scientific">Candidatus Magasanikbacteria bacterium RIFOXYC2_FULL_42_28</name>
    <dbReference type="NCBI Taxonomy" id="1798704"/>
    <lineage>
        <taxon>Bacteria</taxon>
        <taxon>Candidatus Magasanikiibacteriota</taxon>
    </lineage>
</organism>
<evidence type="ECO:0000256" key="1">
    <source>
        <dbReference type="ARBA" id="ARBA00010396"/>
    </source>
</evidence>
<keyword evidence="2 6" id="KW-0698">rRNA processing</keyword>
<keyword evidence="6" id="KW-0963">Cytoplasm</keyword>
<comment type="similarity">
    <text evidence="1 6">Belongs to the methyltransferase superfamily. RsmH family.</text>
</comment>
<keyword evidence="3 6" id="KW-0489">Methyltransferase</keyword>
<dbReference type="GO" id="GO:0070475">
    <property type="term" value="P:rRNA base methylation"/>
    <property type="evidence" value="ECO:0007669"/>
    <property type="project" value="UniProtKB-UniRule"/>
</dbReference>
<dbReference type="STRING" id="1798704.A3J93_04365"/>
<dbReference type="EC" id="2.1.1.199" evidence="6"/>
<evidence type="ECO:0000256" key="5">
    <source>
        <dbReference type="ARBA" id="ARBA00022691"/>
    </source>
</evidence>
<comment type="function">
    <text evidence="6">Specifically methylates the N4 position of cytidine in position 1402 (C1402) of 16S rRNA.</text>
</comment>
<dbReference type="PIRSF" id="PIRSF004486">
    <property type="entry name" value="MraW"/>
    <property type="match status" value="1"/>
</dbReference>
<name>A0A1F6NX17_9BACT</name>
<dbReference type="Pfam" id="PF01795">
    <property type="entry name" value="Methyltransf_5"/>
    <property type="match status" value="1"/>
</dbReference>
<dbReference type="SUPFAM" id="SSF81799">
    <property type="entry name" value="Putative methyltransferase TM0872, insert domain"/>
    <property type="match status" value="1"/>
</dbReference>
<dbReference type="GO" id="GO:0005737">
    <property type="term" value="C:cytoplasm"/>
    <property type="evidence" value="ECO:0007669"/>
    <property type="project" value="UniProtKB-SubCell"/>
</dbReference>
<feature type="binding site" evidence="6">
    <location>
        <begin position="31"/>
        <end position="33"/>
    </location>
    <ligand>
        <name>S-adenosyl-L-methionine</name>
        <dbReference type="ChEBI" id="CHEBI:59789"/>
    </ligand>
</feature>
<keyword evidence="4 6" id="KW-0808">Transferase</keyword>
<dbReference type="Gene3D" id="3.40.50.150">
    <property type="entry name" value="Vaccinia Virus protein VP39"/>
    <property type="match status" value="1"/>
</dbReference>
<dbReference type="GO" id="GO:0071424">
    <property type="term" value="F:rRNA (cytosine-N4-)-methyltransferase activity"/>
    <property type="evidence" value="ECO:0007669"/>
    <property type="project" value="UniProtKB-UniRule"/>
</dbReference>
<proteinExistence type="inferred from homology"/>
<evidence type="ECO:0000256" key="2">
    <source>
        <dbReference type="ARBA" id="ARBA00022552"/>
    </source>
</evidence>
<accession>A0A1F6NX17</accession>
<feature type="binding site" evidence="6">
    <location>
        <position position="78"/>
    </location>
    <ligand>
        <name>S-adenosyl-L-methionine</name>
        <dbReference type="ChEBI" id="CHEBI:59789"/>
    </ligand>
</feature>
<dbReference type="PANTHER" id="PTHR11265:SF0">
    <property type="entry name" value="12S RRNA N4-METHYLCYTIDINE METHYLTRANSFERASE"/>
    <property type="match status" value="1"/>
</dbReference>
<sequence>MRHIPVLLNEVLESLNLKNGSKVIDCTVGDAGHSEVILEKIGPKGKLLAIDTDSESLLRAKRNLYRFGERVIFSRGNFRNLEKIVLENKFDKADAILMDLGWSTPQFEERGRGFSFKTDEPLDMRFDPSADTPTAGQLVNRLPEDELNGIFKRFGEEELSEQIAGAIVEARKIKLIARSSELSEIVLQVYRQKLKSTKEIPWVGGLHPATKIFQALRIAVNEELEVLKEVLPIAVKLLAPSGRLAVISFHSLEDRIVKQYFQKIENKEIYLINKKPIIATEAEVAENASARSAKLRVVEKI</sequence>
<protein>
    <recommendedName>
        <fullName evidence="6">Ribosomal RNA small subunit methyltransferase H</fullName>
        <ecNumber evidence="6">2.1.1.199</ecNumber>
    </recommendedName>
    <alternativeName>
        <fullName evidence="6">16S rRNA m(4)C1402 methyltransferase</fullName>
    </alternativeName>
    <alternativeName>
        <fullName evidence="6">rRNA (cytosine-N(4)-)-methyltransferase RsmH</fullName>
    </alternativeName>
</protein>
<evidence type="ECO:0000313" key="8">
    <source>
        <dbReference type="Proteomes" id="UP000177907"/>
    </source>
</evidence>
<dbReference type="AlphaFoldDB" id="A0A1F6NX17"/>
<reference evidence="7 8" key="1">
    <citation type="journal article" date="2016" name="Nat. Commun.">
        <title>Thousands of microbial genomes shed light on interconnected biogeochemical processes in an aquifer system.</title>
        <authorList>
            <person name="Anantharaman K."/>
            <person name="Brown C.T."/>
            <person name="Hug L.A."/>
            <person name="Sharon I."/>
            <person name="Castelle C.J."/>
            <person name="Probst A.J."/>
            <person name="Thomas B.C."/>
            <person name="Singh A."/>
            <person name="Wilkins M.J."/>
            <person name="Karaoz U."/>
            <person name="Brodie E.L."/>
            <person name="Williams K.H."/>
            <person name="Hubbard S.S."/>
            <person name="Banfield J.F."/>
        </authorList>
    </citation>
    <scope>NUCLEOTIDE SEQUENCE [LARGE SCALE GENOMIC DNA]</scope>
</reference>
<dbReference type="NCBIfam" id="TIGR00006">
    <property type="entry name" value="16S rRNA (cytosine(1402)-N(4))-methyltransferase RsmH"/>
    <property type="match status" value="1"/>
</dbReference>
<dbReference type="Gene3D" id="1.10.150.170">
    <property type="entry name" value="Putative methyltransferase TM0872, insert domain"/>
    <property type="match status" value="1"/>
</dbReference>
<evidence type="ECO:0000256" key="6">
    <source>
        <dbReference type="HAMAP-Rule" id="MF_01007"/>
    </source>
</evidence>
<keyword evidence="5 6" id="KW-0949">S-adenosyl-L-methionine</keyword>
<comment type="caution">
    <text evidence="7">The sequence shown here is derived from an EMBL/GenBank/DDBJ whole genome shotgun (WGS) entry which is preliminary data.</text>
</comment>
<feature type="binding site" evidence="6">
    <location>
        <position position="99"/>
    </location>
    <ligand>
        <name>S-adenosyl-L-methionine</name>
        <dbReference type="ChEBI" id="CHEBI:59789"/>
    </ligand>
</feature>
<dbReference type="InterPro" id="IPR029063">
    <property type="entry name" value="SAM-dependent_MTases_sf"/>
</dbReference>
<dbReference type="PANTHER" id="PTHR11265">
    <property type="entry name" value="S-ADENOSYL-METHYLTRANSFERASE MRAW"/>
    <property type="match status" value="1"/>
</dbReference>
<evidence type="ECO:0000256" key="4">
    <source>
        <dbReference type="ARBA" id="ARBA00022679"/>
    </source>
</evidence>
<dbReference type="EMBL" id="MFQZ01000002">
    <property type="protein sequence ID" value="OGH88469.1"/>
    <property type="molecule type" value="Genomic_DNA"/>
</dbReference>
<comment type="subcellular location">
    <subcellularLocation>
        <location evidence="6">Cytoplasm</location>
    </subcellularLocation>
</comment>
<evidence type="ECO:0000256" key="3">
    <source>
        <dbReference type="ARBA" id="ARBA00022603"/>
    </source>
</evidence>
<feature type="binding site" evidence="6">
    <location>
        <position position="51"/>
    </location>
    <ligand>
        <name>S-adenosyl-L-methionine</name>
        <dbReference type="ChEBI" id="CHEBI:59789"/>
    </ligand>
</feature>
<evidence type="ECO:0000313" key="7">
    <source>
        <dbReference type="EMBL" id="OGH88469.1"/>
    </source>
</evidence>
<comment type="catalytic activity">
    <reaction evidence="6">
        <text>cytidine(1402) in 16S rRNA + S-adenosyl-L-methionine = N(4)-methylcytidine(1402) in 16S rRNA + S-adenosyl-L-homocysteine + H(+)</text>
        <dbReference type="Rhea" id="RHEA:42928"/>
        <dbReference type="Rhea" id="RHEA-COMP:10286"/>
        <dbReference type="Rhea" id="RHEA-COMP:10287"/>
        <dbReference type="ChEBI" id="CHEBI:15378"/>
        <dbReference type="ChEBI" id="CHEBI:57856"/>
        <dbReference type="ChEBI" id="CHEBI:59789"/>
        <dbReference type="ChEBI" id="CHEBI:74506"/>
        <dbReference type="ChEBI" id="CHEBI:82748"/>
        <dbReference type="EC" id="2.1.1.199"/>
    </reaction>
</comment>
<feature type="binding site" evidence="6">
    <location>
        <position position="106"/>
    </location>
    <ligand>
        <name>S-adenosyl-L-methionine</name>
        <dbReference type="ChEBI" id="CHEBI:59789"/>
    </ligand>
</feature>
<gene>
    <name evidence="6" type="primary">rsmH</name>
    <name evidence="7" type="ORF">A3J93_04365</name>
</gene>
<dbReference type="InterPro" id="IPR002903">
    <property type="entry name" value="RsmH"/>
</dbReference>